<organism evidence="1">
    <name type="scientific">marine sediment metagenome</name>
    <dbReference type="NCBI Taxonomy" id="412755"/>
    <lineage>
        <taxon>unclassified sequences</taxon>
        <taxon>metagenomes</taxon>
        <taxon>ecological metagenomes</taxon>
    </lineage>
</organism>
<dbReference type="EMBL" id="LAZR01018278">
    <property type="protein sequence ID" value="KKL97004.1"/>
    <property type="molecule type" value="Genomic_DNA"/>
</dbReference>
<gene>
    <name evidence="1" type="ORF">LCGC14_1838870</name>
</gene>
<sequence>PCASSNQPWRTANTQYTENGLGCEWPHLSRVWLNPPYGLQAAKWLKRLAEHGNGIALIFARTETAMFHDHVWSHADGLLFIRGRLTFYNSAGIRAQKNAGGPSVLVAYGSVNVKALRVSQIAGHIVTDGVAT</sequence>
<reference evidence="1" key="1">
    <citation type="journal article" date="2015" name="Nature">
        <title>Complex archaea that bridge the gap between prokaryotes and eukaryotes.</title>
        <authorList>
            <person name="Spang A."/>
            <person name="Saw J.H."/>
            <person name="Jorgensen S.L."/>
            <person name="Zaremba-Niedzwiedzka K."/>
            <person name="Martijn J."/>
            <person name="Lind A.E."/>
            <person name="van Eijk R."/>
            <person name="Schleper C."/>
            <person name="Guy L."/>
            <person name="Ettema T.J."/>
        </authorList>
    </citation>
    <scope>NUCLEOTIDE SEQUENCE</scope>
</reference>
<proteinExistence type="predicted"/>
<feature type="non-terminal residue" evidence="1">
    <location>
        <position position="1"/>
    </location>
</feature>
<name>A0A0F9GDW8_9ZZZZ</name>
<evidence type="ECO:0000313" key="1">
    <source>
        <dbReference type="EMBL" id="KKL97004.1"/>
    </source>
</evidence>
<dbReference type="GO" id="GO:0009007">
    <property type="term" value="F:site-specific DNA-methyltransferase (adenine-specific) activity"/>
    <property type="evidence" value="ECO:0007669"/>
    <property type="project" value="InterPro"/>
</dbReference>
<protein>
    <recommendedName>
        <fullName evidence="2">Adenine methyltransferase</fullName>
    </recommendedName>
</protein>
<dbReference type="GO" id="GO:0003677">
    <property type="term" value="F:DNA binding"/>
    <property type="evidence" value="ECO:0007669"/>
    <property type="project" value="InterPro"/>
</dbReference>
<dbReference type="AlphaFoldDB" id="A0A0F9GDW8"/>
<evidence type="ECO:0008006" key="2">
    <source>
        <dbReference type="Google" id="ProtNLM"/>
    </source>
</evidence>
<comment type="caution">
    <text evidence="1">The sequence shown here is derived from an EMBL/GenBank/DDBJ whole genome shotgun (WGS) entry which is preliminary data.</text>
</comment>
<dbReference type="InterPro" id="IPR008593">
    <property type="entry name" value="Dam_MeTrfase"/>
</dbReference>
<dbReference type="GO" id="GO:0009307">
    <property type="term" value="P:DNA restriction-modification system"/>
    <property type="evidence" value="ECO:0007669"/>
    <property type="project" value="InterPro"/>
</dbReference>
<accession>A0A0F9GDW8</accession>
<dbReference type="Pfam" id="PF05869">
    <property type="entry name" value="Dam"/>
    <property type="match status" value="1"/>
</dbReference>